<dbReference type="Proteomes" id="UP000464314">
    <property type="component" value="Chromosome"/>
</dbReference>
<dbReference type="CDD" id="cd05828">
    <property type="entry name" value="Sortase_D_1"/>
    <property type="match status" value="1"/>
</dbReference>
<evidence type="ECO:0000256" key="1">
    <source>
        <dbReference type="ARBA" id="ARBA00022801"/>
    </source>
</evidence>
<dbReference type="Pfam" id="PF04203">
    <property type="entry name" value="Sortase"/>
    <property type="match status" value="1"/>
</dbReference>
<dbReference type="AlphaFoldDB" id="A0A6P1TJ74"/>
<name>A0A6P1TJ74_9FIRM</name>
<reference evidence="4 5" key="1">
    <citation type="submission" date="2020-01" db="EMBL/GenBank/DDBJ databases">
        <title>Genome analysis of Anaerocolumna sp. CBA3638.</title>
        <authorList>
            <person name="Kim J."/>
            <person name="Roh S.W."/>
        </authorList>
    </citation>
    <scope>NUCLEOTIDE SEQUENCE [LARGE SCALE GENOMIC DNA]</scope>
    <source>
        <strain evidence="4 5">CBA3638</strain>
    </source>
</reference>
<dbReference type="SUPFAM" id="SSF63817">
    <property type="entry name" value="Sortase"/>
    <property type="match status" value="1"/>
</dbReference>
<dbReference type="InterPro" id="IPR005754">
    <property type="entry name" value="Sortase"/>
</dbReference>
<keyword evidence="5" id="KW-1185">Reference proteome</keyword>
<keyword evidence="1" id="KW-0378">Hydrolase</keyword>
<evidence type="ECO:0000256" key="2">
    <source>
        <dbReference type="PIRSR" id="PIRSR605754-1"/>
    </source>
</evidence>
<feature type="transmembrane region" description="Helical" evidence="3">
    <location>
        <begin position="12"/>
        <end position="35"/>
    </location>
</feature>
<dbReference type="InterPro" id="IPR023365">
    <property type="entry name" value="Sortase_dom-sf"/>
</dbReference>
<feature type="active site" description="Acyl-thioester intermediate" evidence="2">
    <location>
        <position position="191"/>
    </location>
</feature>
<keyword evidence="3" id="KW-1133">Transmembrane helix</keyword>
<dbReference type="RefSeq" id="WP_161836802.1">
    <property type="nucleotide sequence ID" value="NZ_CP048000.1"/>
</dbReference>
<protein>
    <submittedName>
        <fullName evidence="4">Sortase</fullName>
    </submittedName>
</protein>
<organism evidence="4 5">
    <name type="scientific">Anaerocolumna sedimenticola</name>
    <dbReference type="NCBI Taxonomy" id="2696063"/>
    <lineage>
        <taxon>Bacteria</taxon>
        <taxon>Bacillati</taxon>
        <taxon>Bacillota</taxon>
        <taxon>Clostridia</taxon>
        <taxon>Lachnospirales</taxon>
        <taxon>Lachnospiraceae</taxon>
        <taxon>Anaerocolumna</taxon>
    </lineage>
</organism>
<evidence type="ECO:0000256" key="3">
    <source>
        <dbReference type="SAM" id="Phobius"/>
    </source>
</evidence>
<evidence type="ECO:0000313" key="4">
    <source>
        <dbReference type="EMBL" id="QHQ59966.1"/>
    </source>
</evidence>
<accession>A0A6P1TJ74</accession>
<dbReference type="GO" id="GO:0016787">
    <property type="term" value="F:hydrolase activity"/>
    <property type="evidence" value="ECO:0007669"/>
    <property type="project" value="UniProtKB-KW"/>
</dbReference>
<dbReference type="NCBIfam" id="TIGR01076">
    <property type="entry name" value="sortase_fam"/>
    <property type="match status" value="1"/>
</dbReference>
<dbReference type="EMBL" id="CP048000">
    <property type="protein sequence ID" value="QHQ59966.1"/>
    <property type="molecule type" value="Genomic_DNA"/>
</dbReference>
<keyword evidence="3" id="KW-0812">Transmembrane</keyword>
<proteinExistence type="predicted"/>
<keyword evidence="3" id="KW-0472">Membrane</keyword>
<sequence>MKNRTTGKIISYIAMPVLFTFLGYLTLFIGGAPVLSLMKAHLYMIIETGSPDYSNEFNSNLSESGLFTEDSSENERIRIPSQGTHYGNLNCDRIGLEAPIYYGDSEEILEKGAGQYRASGLPGEEKPILIGGHDGTYFKPLENIINGDVISIKTNYGKFEYKVTGTKVTDVFDNTAYDLSETKEQLILYTCYPFGQLTGSKEERFFVYCDRIQDTKAVSKLGGTE</sequence>
<evidence type="ECO:0000313" key="5">
    <source>
        <dbReference type="Proteomes" id="UP000464314"/>
    </source>
</evidence>
<feature type="active site" description="Proton donor/acceptor" evidence="2">
    <location>
        <position position="133"/>
    </location>
</feature>
<dbReference type="Gene3D" id="2.40.260.10">
    <property type="entry name" value="Sortase"/>
    <property type="match status" value="1"/>
</dbReference>
<dbReference type="InterPro" id="IPR041999">
    <property type="entry name" value="Sortase_D_1"/>
</dbReference>
<gene>
    <name evidence="4" type="ORF">Ana3638_03540</name>
</gene>
<dbReference type="KEGG" id="anr:Ana3638_03540"/>